<gene>
    <name evidence="1" type="ORF">HK100_008471</name>
</gene>
<evidence type="ECO:0000313" key="2">
    <source>
        <dbReference type="Proteomes" id="UP001211907"/>
    </source>
</evidence>
<dbReference type="Proteomes" id="UP001211907">
    <property type="component" value="Unassembled WGS sequence"/>
</dbReference>
<proteinExistence type="predicted"/>
<name>A0AAD5SNE4_9FUNG</name>
<dbReference type="EMBL" id="JADGJH010004129">
    <property type="protein sequence ID" value="KAJ3087118.1"/>
    <property type="molecule type" value="Genomic_DNA"/>
</dbReference>
<protein>
    <submittedName>
        <fullName evidence="1">Uncharacterized protein</fullName>
    </submittedName>
</protein>
<accession>A0AAD5SNE4</accession>
<evidence type="ECO:0000313" key="1">
    <source>
        <dbReference type="EMBL" id="KAJ3087118.1"/>
    </source>
</evidence>
<reference evidence="1" key="1">
    <citation type="submission" date="2020-05" db="EMBL/GenBank/DDBJ databases">
        <title>Phylogenomic resolution of chytrid fungi.</title>
        <authorList>
            <person name="Stajich J.E."/>
            <person name="Amses K."/>
            <person name="Simmons R."/>
            <person name="Seto K."/>
            <person name="Myers J."/>
            <person name="Bonds A."/>
            <person name="Quandt C.A."/>
            <person name="Barry K."/>
            <person name="Liu P."/>
            <person name="Grigoriev I."/>
            <person name="Longcore J.E."/>
            <person name="James T.Y."/>
        </authorList>
    </citation>
    <scope>NUCLEOTIDE SEQUENCE</scope>
    <source>
        <strain evidence="1">JEL0513</strain>
    </source>
</reference>
<comment type="caution">
    <text evidence="1">The sequence shown here is derived from an EMBL/GenBank/DDBJ whole genome shotgun (WGS) entry which is preliminary data.</text>
</comment>
<dbReference type="AlphaFoldDB" id="A0AAD5SNE4"/>
<keyword evidence="2" id="KW-1185">Reference proteome</keyword>
<organism evidence="1 2">
    <name type="scientific">Physocladia obscura</name>
    <dbReference type="NCBI Taxonomy" id="109957"/>
    <lineage>
        <taxon>Eukaryota</taxon>
        <taxon>Fungi</taxon>
        <taxon>Fungi incertae sedis</taxon>
        <taxon>Chytridiomycota</taxon>
        <taxon>Chytridiomycota incertae sedis</taxon>
        <taxon>Chytridiomycetes</taxon>
        <taxon>Chytridiales</taxon>
        <taxon>Chytriomycetaceae</taxon>
        <taxon>Physocladia</taxon>
    </lineage>
</organism>
<feature type="non-terminal residue" evidence="1">
    <location>
        <position position="55"/>
    </location>
</feature>
<sequence>IRSWFSEQDITLPADDFTSMQYWQQSLDALDCVSHFNEMSMGCDVKSSSQNSDSE</sequence>
<feature type="non-terminal residue" evidence="1">
    <location>
        <position position="1"/>
    </location>
</feature>